<dbReference type="PANTHER" id="PTHR32322:SF2">
    <property type="entry name" value="EAMA DOMAIN-CONTAINING PROTEIN"/>
    <property type="match status" value="1"/>
</dbReference>
<dbReference type="PANTHER" id="PTHR32322">
    <property type="entry name" value="INNER MEMBRANE TRANSPORTER"/>
    <property type="match status" value="1"/>
</dbReference>
<evidence type="ECO:0000256" key="5">
    <source>
        <dbReference type="ARBA" id="ARBA00023136"/>
    </source>
</evidence>
<feature type="transmembrane region" description="Helical" evidence="6">
    <location>
        <begin position="187"/>
        <end position="206"/>
    </location>
</feature>
<comment type="similarity">
    <text evidence="2">Belongs to the EamA transporter family.</text>
</comment>
<feature type="transmembrane region" description="Helical" evidence="6">
    <location>
        <begin position="100"/>
        <end position="120"/>
    </location>
</feature>
<dbReference type="PATRIC" id="fig|1423760.3.peg.411"/>
<name>A0A0R1U5E0_9LACO</name>
<feature type="transmembrane region" description="Helical" evidence="6">
    <location>
        <begin position="248"/>
        <end position="268"/>
    </location>
</feature>
<dbReference type="Proteomes" id="UP000050816">
    <property type="component" value="Unassembled WGS sequence"/>
</dbReference>
<protein>
    <submittedName>
        <fullName evidence="8">DMT superfamily drug metabolite transporter</fullName>
    </submittedName>
</protein>
<sequence>MTKRTRGLLLAGVGASFWGGSGAAAQYLFHDTPMTTTWLVAVRLLGAGLVLTLVSWLKNPGAVKGLVTQRWARWQLIAFALFGTLNSQLTYFLAVRYSNAPTATVIQYLQPVIIIAWVALSTRKWPRRIDNLSVALAVLGTFLLVTGGHLGTLTLTPLALFWGLWCALAAALYTLLPVKLLQHFDTFAVCGLAMLLGGLVMLPELLLRPVPHLSGGDWLLVAYVIFFGTMAAYTMFLGSLNFINPTAAGILGAFEPLIATVLAVTLLGTHLSSAMVVGSLLILATTFLQAIPIKRNPFIKFKHHKRVVKS</sequence>
<keyword evidence="5 6" id="KW-0472">Membrane</keyword>
<reference evidence="8 9" key="1">
    <citation type="journal article" date="2015" name="Genome Announc.">
        <title>Expanding the biotechnology potential of lactobacilli through comparative genomics of 213 strains and associated genera.</title>
        <authorList>
            <person name="Sun Z."/>
            <person name="Harris H.M."/>
            <person name="McCann A."/>
            <person name="Guo C."/>
            <person name="Argimon S."/>
            <person name="Zhang W."/>
            <person name="Yang X."/>
            <person name="Jeffery I.B."/>
            <person name="Cooney J.C."/>
            <person name="Kagawa T.F."/>
            <person name="Liu W."/>
            <person name="Song Y."/>
            <person name="Salvetti E."/>
            <person name="Wrobel A."/>
            <person name="Rasinkangas P."/>
            <person name="Parkhill J."/>
            <person name="Rea M.C."/>
            <person name="O'Sullivan O."/>
            <person name="Ritari J."/>
            <person name="Douillard F.P."/>
            <person name="Paul Ross R."/>
            <person name="Yang R."/>
            <person name="Briner A.E."/>
            <person name="Felis G.E."/>
            <person name="de Vos W.M."/>
            <person name="Barrangou R."/>
            <person name="Klaenhammer T.R."/>
            <person name="Caufield P.W."/>
            <person name="Cui Y."/>
            <person name="Zhang H."/>
            <person name="O'Toole P.W."/>
        </authorList>
    </citation>
    <scope>NUCLEOTIDE SEQUENCE [LARGE SCALE GENOMIC DNA]</scope>
    <source>
        <strain evidence="8 9">DSM 15946</strain>
    </source>
</reference>
<proteinExistence type="inferred from homology"/>
<evidence type="ECO:0000313" key="9">
    <source>
        <dbReference type="Proteomes" id="UP000050816"/>
    </source>
</evidence>
<evidence type="ECO:0000256" key="3">
    <source>
        <dbReference type="ARBA" id="ARBA00022692"/>
    </source>
</evidence>
<feature type="transmembrane region" description="Helical" evidence="6">
    <location>
        <begin position="132"/>
        <end position="152"/>
    </location>
</feature>
<dbReference type="EMBL" id="AZFK01000077">
    <property type="protein sequence ID" value="KRL88448.1"/>
    <property type="molecule type" value="Genomic_DNA"/>
</dbReference>
<dbReference type="GeneID" id="82934102"/>
<gene>
    <name evidence="8" type="ORF">FC43_GL000392</name>
</gene>
<feature type="domain" description="EamA" evidence="7">
    <location>
        <begin position="159"/>
        <end position="288"/>
    </location>
</feature>
<comment type="subcellular location">
    <subcellularLocation>
        <location evidence="1">Endomembrane system</location>
        <topology evidence="1">Multi-pass membrane protein</topology>
    </subcellularLocation>
</comment>
<evidence type="ECO:0000256" key="1">
    <source>
        <dbReference type="ARBA" id="ARBA00004127"/>
    </source>
</evidence>
<dbReference type="AlphaFoldDB" id="A0A0R1U5E0"/>
<dbReference type="GO" id="GO:0016020">
    <property type="term" value="C:membrane"/>
    <property type="evidence" value="ECO:0007669"/>
    <property type="project" value="UniProtKB-SubCell"/>
</dbReference>
<evidence type="ECO:0000256" key="2">
    <source>
        <dbReference type="ARBA" id="ARBA00007362"/>
    </source>
</evidence>
<accession>A0A0R1U5E0</accession>
<dbReference type="Pfam" id="PF00892">
    <property type="entry name" value="EamA"/>
    <property type="match status" value="2"/>
</dbReference>
<keyword evidence="3 6" id="KW-0812">Transmembrane</keyword>
<comment type="caution">
    <text evidence="8">The sequence shown here is derived from an EMBL/GenBank/DDBJ whole genome shotgun (WGS) entry which is preliminary data.</text>
</comment>
<evidence type="ECO:0000256" key="6">
    <source>
        <dbReference type="SAM" id="Phobius"/>
    </source>
</evidence>
<evidence type="ECO:0000313" key="8">
    <source>
        <dbReference type="EMBL" id="KRL88448.1"/>
    </source>
</evidence>
<dbReference type="InterPro" id="IPR037185">
    <property type="entry name" value="EmrE-like"/>
</dbReference>
<evidence type="ECO:0000256" key="4">
    <source>
        <dbReference type="ARBA" id="ARBA00022989"/>
    </source>
</evidence>
<dbReference type="InterPro" id="IPR000620">
    <property type="entry name" value="EamA_dom"/>
</dbReference>
<feature type="transmembrane region" description="Helical" evidence="6">
    <location>
        <begin position="274"/>
        <end position="293"/>
    </location>
</feature>
<keyword evidence="4 6" id="KW-1133">Transmembrane helix</keyword>
<feature type="transmembrane region" description="Helical" evidence="6">
    <location>
        <begin position="76"/>
        <end position="94"/>
    </location>
</feature>
<dbReference type="InterPro" id="IPR050638">
    <property type="entry name" value="AA-Vitamin_Transporters"/>
</dbReference>
<feature type="transmembrane region" description="Helical" evidence="6">
    <location>
        <begin position="218"/>
        <end position="236"/>
    </location>
</feature>
<organism evidence="8 9">
    <name type="scientific">Limosilactobacillus ingluviei DSM 15946</name>
    <dbReference type="NCBI Taxonomy" id="1423760"/>
    <lineage>
        <taxon>Bacteria</taxon>
        <taxon>Bacillati</taxon>
        <taxon>Bacillota</taxon>
        <taxon>Bacilli</taxon>
        <taxon>Lactobacillales</taxon>
        <taxon>Lactobacillaceae</taxon>
        <taxon>Limosilactobacillus</taxon>
    </lineage>
</organism>
<feature type="transmembrane region" description="Helical" evidence="6">
    <location>
        <begin position="158"/>
        <end position="175"/>
    </location>
</feature>
<feature type="transmembrane region" description="Helical" evidence="6">
    <location>
        <begin position="35"/>
        <end position="56"/>
    </location>
</feature>
<dbReference type="RefSeq" id="WP_019206359.1">
    <property type="nucleotide sequence ID" value="NZ_AZFK01000077.1"/>
</dbReference>
<evidence type="ECO:0000259" key="7">
    <source>
        <dbReference type="Pfam" id="PF00892"/>
    </source>
</evidence>
<dbReference type="SUPFAM" id="SSF103481">
    <property type="entry name" value="Multidrug resistance efflux transporter EmrE"/>
    <property type="match status" value="2"/>
</dbReference>
<feature type="domain" description="EamA" evidence="7">
    <location>
        <begin position="6"/>
        <end position="145"/>
    </location>
</feature>